<evidence type="ECO:0000256" key="4">
    <source>
        <dbReference type="ARBA" id="ARBA00022525"/>
    </source>
</evidence>
<protein>
    <recommendedName>
        <fullName evidence="10">Protein Wnt</fullName>
    </recommendedName>
</protein>
<comment type="similarity">
    <text evidence="2 10">Belongs to the Wnt family.</text>
</comment>
<evidence type="ECO:0000256" key="3">
    <source>
        <dbReference type="ARBA" id="ARBA00022473"/>
    </source>
</evidence>
<keyword evidence="5" id="KW-0272">Extracellular matrix</keyword>
<dbReference type="EnsemblMetazoa" id="G30081.5">
    <property type="protein sequence ID" value="G30081.5:cds"/>
    <property type="gene ID" value="G30081"/>
</dbReference>
<keyword evidence="7" id="KW-1015">Disulfide bond</keyword>
<keyword evidence="6 10" id="KW-0879">Wnt signaling pathway</keyword>
<keyword evidence="3 10" id="KW-0217">Developmental protein</keyword>
<dbReference type="FunFam" id="3.30.2460.20:FF:000001">
    <property type="entry name" value="Wnt homolog"/>
    <property type="match status" value="1"/>
</dbReference>
<evidence type="ECO:0000256" key="10">
    <source>
        <dbReference type="RuleBase" id="RU003500"/>
    </source>
</evidence>
<dbReference type="PRINTS" id="PR01349">
    <property type="entry name" value="WNTPROTEIN"/>
</dbReference>
<dbReference type="Proteomes" id="UP000005408">
    <property type="component" value="Unassembled WGS sequence"/>
</dbReference>
<evidence type="ECO:0000256" key="6">
    <source>
        <dbReference type="ARBA" id="ARBA00022687"/>
    </source>
</evidence>
<evidence type="ECO:0000256" key="2">
    <source>
        <dbReference type="ARBA" id="ARBA00005683"/>
    </source>
</evidence>
<comment type="subcellular location">
    <subcellularLocation>
        <location evidence="1 10">Secreted</location>
        <location evidence="1 10">Extracellular space</location>
        <location evidence="1 10">Extracellular matrix</location>
    </subcellularLocation>
</comment>
<keyword evidence="8" id="KW-0325">Glycoprotein</keyword>
<dbReference type="GO" id="GO:0030182">
    <property type="term" value="P:neuron differentiation"/>
    <property type="evidence" value="ECO:0007669"/>
    <property type="project" value="TreeGrafter"/>
</dbReference>
<keyword evidence="12" id="KW-1185">Reference proteome</keyword>
<dbReference type="GO" id="GO:0005615">
    <property type="term" value="C:extracellular space"/>
    <property type="evidence" value="ECO:0007669"/>
    <property type="project" value="TreeGrafter"/>
</dbReference>
<dbReference type="GO" id="GO:0005125">
    <property type="term" value="F:cytokine activity"/>
    <property type="evidence" value="ECO:0007669"/>
    <property type="project" value="TreeGrafter"/>
</dbReference>
<comment type="function">
    <text evidence="10">Ligand for members of the frizzled family of seven transmembrane receptors.</text>
</comment>
<dbReference type="AlphaFoldDB" id="A0A8W8LXL3"/>
<dbReference type="Gene3D" id="3.30.2460.20">
    <property type="match status" value="1"/>
</dbReference>
<evidence type="ECO:0000313" key="12">
    <source>
        <dbReference type="Proteomes" id="UP000005408"/>
    </source>
</evidence>
<dbReference type="GO" id="GO:0045165">
    <property type="term" value="P:cell fate commitment"/>
    <property type="evidence" value="ECO:0007669"/>
    <property type="project" value="TreeGrafter"/>
</dbReference>
<dbReference type="InterPro" id="IPR005817">
    <property type="entry name" value="Wnt"/>
</dbReference>
<evidence type="ECO:0000256" key="9">
    <source>
        <dbReference type="ARBA" id="ARBA00023288"/>
    </source>
</evidence>
<dbReference type="GO" id="GO:0005109">
    <property type="term" value="F:frizzled binding"/>
    <property type="evidence" value="ECO:0007669"/>
    <property type="project" value="TreeGrafter"/>
</dbReference>
<dbReference type="GO" id="GO:0060070">
    <property type="term" value="P:canonical Wnt signaling pathway"/>
    <property type="evidence" value="ECO:0007669"/>
    <property type="project" value="TreeGrafter"/>
</dbReference>
<dbReference type="InterPro" id="IPR018161">
    <property type="entry name" value="Wnt_CS"/>
</dbReference>
<evidence type="ECO:0000256" key="8">
    <source>
        <dbReference type="ARBA" id="ARBA00023180"/>
    </source>
</evidence>
<dbReference type="PANTHER" id="PTHR12027:SF112">
    <property type="entry name" value="PROTEIN WNT-2"/>
    <property type="match status" value="1"/>
</dbReference>
<dbReference type="GO" id="GO:0046330">
    <property type="term" value="P:positive regulation of JNK cascade"/>
    <property type="evidence" value="ECO:0007669"/>
    <property type="project" value="TreeGrafter"/>
</dbReference>
<dbReference type="Pfam" id="PF00110">
    <property type="entry name" value="wnt"/>
    <property type="match status" value="1"/>
</dbReference>
<sequence>MKTGFLQLMEIVDLRSSQNSEVCSSSRIHLERIVFFWELKEFRAGNVLKKMIVVLSLLFLMLDAPLDAAQDKGALSSVVALRANFICNRIPGLTPRQRSICRKRPNAIVTIGEGVQLGINECQYQFRNNRWNCSSSGAENTMFGHSHKVGSREAAFTYAVTSAGVTYSITQACSLGKLKQCSCDQSKKKVLHEGWKWGGCSADIKHGLKFSRKFLDAREIEQNARSLMNKHNNRAGRKAVKENMGTECKCHGVSGSCTMRTCWTTLPPFRKIGDHLLRKYKKAKPVVPMVGGRNRRPVYLTLKRFKENHTKPRRSDLVFLQKSPNYCDYDASVGSLGTVGRKCNRTSADTDGCDLMCCGRGYNTHQYTKTWQCNCKFHWCCYVQCNKCSERTEEYACK</sequence>
<dbReference type="InterPro" id="IPR043158">
    <property type="entry name" value="Wnt_C"/>
</dbReference>
<evidence type="ECO:0000256" key="1">
    <source>
        <dbReference type="ARBA" id="ARBA00004498"/>
    </source>
</evidence>
<keyword evidence="4" id="KW-0964">Secreted</keyword>
<keyword evidence="9" id="KW-0449">Lipoprotein</keyword>
<evidence type="ECO:0000256" key="7">
    <source>
        <dbReference type="ARBA" id="ARBA00023157"/>
    </source>
</evidence>
<dbReference type="PROSITE" id="PS00246">
    <property type="entry name" value="WNT1"/>
    <property type="match status" value="1"/>
</dbReference>
<dbReference type="SMART" id="SM00097">
    <property type="entry name" value="WNT1"/>
    <property type="match status" value="1"/>
</dbReference>
<organism evidence="11 12">
    <name type="scientific">Magallana gigas</name>
    <name type="common">Pacific oyster</name>
    <name type="synonym">Crassostrea gigas</name>
    <dbReference type="NCBI Taxonomy" id="29159"/>
    <lineage>
        <taxon>Eukaryota</taxon>
        <taxon>Metazoa</taxon>
        <taxon>Spiralia</taxon>
        <taxon>Lophotrochozoa</taxon>
        <taxon>Mollusca</taxon>
        <taxon>Bivalvia</taxon>
        <taxon>Autobranchia</taxon>
        <taxon>Pteriomorphia</taxon>
        <taxon>Ostreida</taxon>
        <taxon>Ostreoidea</taxon>
        <taxon>Ostreidae</taxon>
        <taxon>Magallana</taxon>
    </lineage>
</organism>
<name>A0A8W8LXL3_MAGGI</name>
<accession>A0A8W8LXL3</accession>
<proteinExistence type="inferred from homology"/>
<dbReference type="CDD" id="cd19339">
    <property type="entry name" value="Wnt_Wnt7"/>
    <property type="match status" value="1"/>
</dbReference>
<reference evidence="11" key="1">
    <citation type="submission" date="2022-08" db="UniProtKB">
        <authorList>
            <consortium name="EnsemblMetazoa"/>
        </authorList>
    </citation>
    <scope>IDENTIFICATION</scope>
    <source>
        <strain evidence="11">05x7-T-G4-1.051#20</strain>
    </source>
</reference>
<evidence type="ECO:0000313" key="11">
    <source>
        <dbReference type="EnsemblMetazoa" id="G30081.5:cds"/>
    </source>
</evidence>
<dbReference type="PANTHER" id="PTHR12027">
    <property type="entry name" value="WNT RELATED"/>
    <property type="match status" value="1"/>
</dbReference>
<evidence type="ECO:0000256" key="5">
    <source>
        <dbReference type="ARBA" id="ARBA00022530"/>
    </source>
</evidence>